<keyword evidence="1" id="KW-1133">Transmembrane helix</keyword>
<evidence type="ECO:0000313" key="6">
    <source>
        <dbReference type="Proteomes" id="UP001055303"/>
    </source>
</evidence>
<evidence type="ECO:0000259" key="2">
    <source>
        <dbReference type="Pfam" id="PF01757"/>
    </source>
</evidence>
<feature type="domain" description="Acyltransferase 3" evidence="2">
    <location>
        <begin position="41"/>
        <end position="370"/>
    </location>
</feature>
<evidence type="ECO:0000313" key="4">
    <source>
        <dbReference type="EMBL" id="VUF12189.1"/>
    </source>
</evidence>
<feature type="transmembrane region" description="Helical" evidence="1">
    <location>
        <begin position="266"/>
        <end position="285"/>
    </location>
</feature>
<dbReference type="GO" id="GO:0016747">
    <property type="term" value="F:acyltransferase activity, transferring groups other than amino-acyl groups"/>
    <property type="evidence" value="ECO:0007669"/>
    <property type="project" value="InterPro"/>
</dbReference>
<reference evidence="3" key="2">
    <citation type="journal article" date="2021" name="Front. Microbiol.">
        <title>Comprehensive Comparative Genomics and Phenotyping of Methylobacterium Species.</title>
        <authorList>
            <person name="Alessa O."/>
            <person name="Ogura Y."/>
            <person name="Fujitani Y."/>
            <person name="Takami H."/>
            <person name="Hayashi T."/>
            <person name="Sahin N."/>
            <person name="Tani A."/>
        </authorList>
    </citation>
    <scope>NUCLEOTIDE SEQUENCE</scope>
    <source>
        <strain evidence="3">DSM 22415</strain>
    </source>
</reference>
<reference evidence="4 5" key="1">
    <citation type="submission" date="2019-06" db="EMBL/GenBank/DDBJ databases">
        <authorList>
            <person name="Rodrigo-Torres L."/>
            <person name="Arahal R. D."/>
            <person name="Lucena T."/>
        </authorList>
    </citation>
    <scope>NUCLEOTIDE SEQUENCE [LARGE SCALE GENOMIC DNA]</scope>
    <source>
        <strain evidence="4 5">SW08-7</strain>
    </source>
</reference>
<dbReference type="InterPro" id="IPR002656">
    <property type="entry name" value="Acyl_transf_3_dom"/>
</dbReference>
<reference evidence="3" key="3">
    <citation type="submission" date="2021-08" db="EMBL/GenBank/DDBJ databases">
        <authorList>
            <person name="Tani A."/>
            <person name="Ola A."/>
            <person name="Ogura Y."/>
            <person name="Katsura K."/>
            <person name="Hayashi T."/>
        </authorList>
    </citation>
    <scope>NUCLEOTIDE SEQUENCE</scope>
    <source>
        <strain evidence="3">DSM 22415</strain>
    </source>
</reference>
<gene>
    <name evidence="3" type="ORF">IFDJLNFL_4325</name>
    <name evidence="4" type="ORF">MTDSW087_01878</name>
</gene>
<dbReference type="OrthoDB" id="9796461at2"/>
<evidence type="ECO:0000313" key="3">
    <source>
        <dbReference type="EMBL" id="GJD58405.1"/>
    </source>
</evidence>
<evidence type="ECO:0000256" key="1">
    <source>
        <dbReference type="SAM" id="Phobius"/>
    </source>
</evidence>
<feature type="transmembrane region" description="Helical" evidence="1">
    <location>
        <begin position="317"/>
        <end position="338"/>
    </location>
</feature>
<feature type="transmembrane region" description="Helical" evidence="1">
    <location>
        <begin position="189"/>
        <end position="206"/>
    </location>
</feature>
<sequence>MLGPVFDILLGGMLAYGAAALAAAGLLRARLIPPQSAPEPAIDGLRGALALAVLVHHFAIWQQVARTGAPWGPLPSLVLNNLGAGGVGLFFMVTGYVFYPRILRGLRALDLPTLYLTRLFRIYPALVVSVLLVLALVAGRHGLAGAGSLGHELGALLHWLTCRGTPPLLGDAGAGQINAFVLWSLWYEGLFYLFVVPLCAAAMDAVRGRLPSWAVPAALLLGALLLRPLLKGALPIVAYLPLFAVGMLAHEAAQRERLAARLRGRAAALAGLGALALALATQAVPGKPVALALYGAFFLCAACGNGFGVLRSGAAQALGACSYGLYLLHGLVLSLLFVDLTALTGRVGTAWLPLLIPVAAVATTLLAAVVHRQVEMPGIRAGRALTRIRIPRLARLPARAA</sequence>
<dbReference type="AlphaFoldDB" id="A0A564FVK7"/>
<accession>A0A564FVK7</accession>
<protein>
    <recommendedName>
        <fullName evidence="2">Acyltransferase 3 domain-containing protein</fullName>
    </recommendedName>
</protein>
<feature type="transmembrane region" description="Helical" evidence="1">
    <location>
        <begin position="350"/>
        <end position="370"/>
    </location>
</feature>
<dbReference type="EMBL" id="CABFVH010000008">
    <property type="protein sequence ID" value="VUF12189.1"/>
    <property type="molecule type" value="Genomic_DNA"/>
</dbReference>
<dbReference type="GO" id="GO:0000271">
    <property type="term" value="P:polysaccharide biosynthetic process"/>
    <property type="evidence" value="ECO:0007669"/>
    <property type="project" value="TreeGrafter"/>
</dbReference>
<keyword evidence="1" id="KW-0812">Transmembrane</keyword>
<organism evidence="4 5">
    <name type="scientific">Methylobacterium dankookense</name>
    <dbReference type="NCBI Taxonomy" id="560405"/>
    <lineage>
        <taxon>Bacteria</taxon>
        <taxon>Pseudomonadati</taxon>
        <taxon>Pseudomonadota</taxon>
        <taxon>Alphaproteobacteria</taxon>
        <taxon>Hyphomicrobiales</taxon>
        <taxon>Methylobacteriaceae</taxon>
        <taxon>Methylobacterium</taxon>
    </lineage>
</organism>
<feature type="transmembrane region" description="Helical" evidence="1">
    <location>
        <begin position="291"/>
        <end position="310"/>
    </location>
</feature>
<dbReference type="PANTHER" id="PTHR23028">
    <property type="entry name" value="ACETYLTRANSFERASE"/>
    <property type="match status" value="1"/>
</dbReference>
<evidence type="ECO:0000313" key="5">
    <source>
        <dbReference type="Proteomes" id="UP000401717"/>
    </source>
</evidence>
<dbReference type="EMBL" id="BPQI01000147">
    <property type="protein sequence ID" value="GJD58405.1"/>
    <property type="molecule type" value="Genomic_DNA"/>
</dbReference>
<dbReference type="Pfam" id="PF01757">
    <property type="entry name" value="Acyl_transf_3"/>
    <property type="match status" value="1"/>
</dbReference>
<feature type="transmembrane region" description="Helical" evidence="1">
    <location>
        <begin position="213"/>
        <end position="230"/>
    </location>
</feature>
<dbReference type="InterPro" id="IPR050879">
    <property type="entry name" value="Acyltransferase_3"/>
</dbReference>
<feature type="transmembrane region" description="Helical" evidence="1">
    <location>
        <begin position="236"/>
        <end position="254"/>
    </location>
</feature>
<name>A0A564FVK7_9HYPH</name>
<keyword evidence="1" id="KW-0472">Membrane</keyword>
<feature type="transmembrane region" description="Helical" evidence="1">
    <location>
        <begin position="120"/>
        <end position="139"/>
    </location>
</feature>
<dbReference type="RefSeq" id="WP_144763075.1">
    <property type="nucleotide sequence ID" value="NZ_BPQI01000147.1"/>
</dbReference>
<dbReference type="Proteomes" id="UP000401717">
    <property type="component" value="Unassembled WGS sequence"/>
</dbReference>
<proteinExistence type="predicted"/>
<feature type="transmembrane region" description="Helical" evidence="1">
    <location>
        <begin position="48"/>
        <end position="65"/>
    </location>
</feature>
<feature type="transmembrane region" description="Helical" evidence="1">
    <location>
        <begin position="77"/>
        <end position="99"/>
    </location>
</feature>
<dbReference type="GO" id="GO:0016020">
    <property type="term" value="C:membrane"/>
    <property type="evidence" value="ECO:0007669"/>
    <property type="project" value="TreeGrafter"/>
</dbReference>
<dbReference type="PANTHER" id="PTHR23028:SF53">
    <property type="entry name" value="ACYL_TRANSF_3 DOMAIN-CONTAINING PROTEIN"/>
    <property type="match status" value="1"/>
</dbReference>
<dbReference type="Proteomes" id="UP001055303">
    <property type="component" value="Unassembled WGS sequence"/>
</dbReference>
<keyword evidence="6" id="KW-1185">Reference proteome</keyword>
<feature type="transmembrane region" description="Helical" evidence="1">
    <location>
        <begin position="6"/>
        <end position="27"/>
    </location>
</feature>